<protein>
    <submittedName>
        <fullName evidence="2">Uncharacterized protein</fullName>
    </submittedName>
</protein>
<organism evidence="2 3">
    <name type="scientific">Cryobacterium psychrophilum</name>
    <dbReference type="NCBI Taxonomy" id="41988"/>
    <lineage>
        <taxon>Bacteria</taxon>
        <taxon>Bacillati</taxon>
        <taxon>Actinomycetota</taxon>
        <taxon>Actinomycetes</taxon>
        <taxon>Micrococcales</taxon>
        <taxon>Microbacteriaceae</taxon>
        <taxon>Cryobacterium</taxon>
    </lineage>
</organism>
<reference evidence="2 3" key="1">
    <citation type="submission" date="2019-03" db="EMBL/GenBank/DDBJ databases">
        <title>Genomics of glacier-inhabiting Cryobacterium strains.</title>
        <authorList>
            <person name="Liu Q."/>
            <person name="Xin Y.-H."/>
        </authorList>
    </citation>
    <scope>NUCLEOTIDE SEQUENCE [LARGE SCALE GENOMIC DNA]</scope>
    <source>
        <strain evidence="2 3">CGMCC 1.4292</strain>
    </source>
</reference>
<evidence type="ECO:0000313" key="3">
    <source>
        <dbReference type="Proteomes" id="UP000298218"/>
    </source>
</evidence>
<keyword evidence="3" id="KW-1185">Reference proteome</keyword>
<comment type="caution">
    <text evidence="2">The sequence shown here is derived from an EMBL/GenBank/DDBJ whole genome shotgun (WGS) entry which is preliminary data.</text>
</comment>
<name>A0A4Y8KML5_9MICO</name>
<dbReference type="EMBL" id="SOHQ01000030">
    <property type="protein sequence ID" value="TFD77843.1"/>
    <property type="molecule type" value="Genomic_DNA"/>
</dbReference>
<feature type="compositionally biased region" description="Basic residues" evidence="1">
    <location>
        <begin position="89"/>
        <end position="103"/>
    </location>
</feature>
<dbReference type="AlphaFoldDB" id="A0A4Y8KML5"/>
<evidence type="ECO:0000313" key="2">
    <source>
        <dbReference type="EMBL" id="TFD77843.1"/>
    </source>
</evidence>
<feature type="compositionally biased region" description="Polar residues" evidence="1">
    <location>
        <begin position="113"/>
        <end position="136"/>
    </location>
</feature>
<sequence>MGDRDRDDLTARLVRPPARHAAVLYCGGGEAAVGRFVTGRGAVVRVEVVGILRRENLVALVSDGRAGGLRRGCRRRCRCCARCGRCARRGRRGGAGGRRIRRRASGENEQRESATCQNDAGMTPTSASKNWGSTRVSHALTLPRVRGR</sequence>
<dbReference type="Proteomes" id="UP000298218">
    <property type="component" value="Unassembled WGS sequence"/>
</dbReference>
<feature type="region of interest" description="Disordered" evidence="1">
    <location>
        <begin position="89"/>
        <end position="148"/>
    </location>
</feature>
<gene>
    <name evidence="2" type="ORF">E3T53_11130</name>
</gene>
<accession>A0A4Y8KML5</accession>
<proteinExistence type="predicted"/>
<evidence type="ECO:0000256" key="1">
    <source>
        <dbReference type="SAM" id="MobiDB-lite"/>
    </source>
</evidence>